<sequence>MSILKRPRTDERIKSRPSKKARQAEKKKHYNSSSSEEDNGESPDFHAVNLQDSEDDKPAEAKKPAKRVPKVQFEAAPSEASASEGEEGEEDDGAESDITGASSGSDSEGSTSSKSRKTRKRNDPTAFATSISKILSSKLTTSKRSDPVLSRSKDAEKAGKELAEARLDAKARNKLRAEKREAMDRGRVRDVLGLETPETSTAAIMEQERKLKKTAQRGVVKLFNAVRAAQVKGEIAARQVQKQGVVGIDKREEKVSEMSKQGFLELIASGGKSTATTKA</sequence>
<evidence type="ECO:0000313" key="3">
    <source>
        <dbReference type="EMBL" id="KAF2402983.1"/>
    </source>
</evidence>
<evidence type="ECO:0000313" key="4">
    <source>
        <dbReference type="Proteomes" id="UP000799640"/>
    </source>
</evidence>
<feature type="region of interest" description="Disordered" evidence="2">
    <location>
        <begin position="1"/>
        <end position="163"/>
    </location>
</feature>
<evidence type="ECO:0000256" key="1">
    <source>
        <dbReference type="ARBA" id="ARBA00007462"/>
    </source>
</evidence>
<dbReference type="PANTHER" id="PTHR13245:SF14">
    <property type="entry name" value="RRP15-LIKE PROTEIN"/>
    <property type="match status" value="1"/>
</dbReference>
<dbReference type="Pfam" id="PF07890">
    <property type="entry name" value="Rrp15p"/>
    <property type="match status" value="1"/>
</dbReference>
<feature type="compositionally biased region" description="Low complexity" evidence="2">
    <location>
        <begin position="129"/>
        <end position="142"/>
    </location>
</feature>
<dbReference type="GO" id="GO:0000460">
    <property type="term" value="P:maturation of 5.8S rRNA"/>
    <property type="evidence" value="ECO:0007669"/>
    <property type="project" value="TreeGrafter"/>
</dbReference>
<dbReference type="PANTHER" id="PTHR13245">
    <property type="entry name" value="RRP15-LIKE PROTEIN"/>
    <property type="match status" value="1"/>
</dbReference>
<feature type="compositionally biased region" description="Low complexity" evidence="2">
    <location>
        <begin position="74"/>
        <end position="83"/>
    </location>
</feature>
<proteinExistence type="inferred from homology"/>
<dbReference type="EMBL" id="ML996690">
    <property type="protein sequence ID" value="KAF2402983.1"/>
    <property type="molecule type" value="Genomic_DNA"/>
</dbReference>
<dbReference type="GO" id="GO:0030687">
    <property type="term" value="C:preribosome, large subunit precursor"/>
    <property type="evidence" value="ECO:0007669"/>
    <property type="project" value="TreeGrafter"/>
</dbReference>
<dbReference type="Proteomes" id="UP000799640">
    <property type="component" value="Unassembled WGS sequence"/>
</dbReference>
<evidence type="ECO:0000256" key="2">
    <source>
        <dbReference type="SAM" id="MobiDB-lite"/>
    </source>
</evidence>
<gene>
    <name evidence="3" type="ORF">EJ06DRAFT_473216</name>
</gene>
<keyword evidence="4" id="KW-1185">Reference proteome</keyword>
<reference evidence="3" key="1">
    <citation type="journal article" date="2020" name="Stud. Mycol.">
        <title>101 Dothideomycetes genomes: a test case for predicting lifestyles and emergence of pathogens.</title>
        <authorList>
            <person name="Haridas S."/>
            <person name="Albert R."/>
            <person name="Binder M."/>
            <person name="Bloem J."/>
            <person name="Labutti K."/>
            <person name="Salamov A."/>
            <person name="Andreopoulos B."/>
            <person name="Baker S."/>
            <person name="Barry K."/>
            <person name="Bills G."/>
            <person name="Bluhm B."/>
            <person name="Cannon C."/>
            <person name="Castanera R."/>
            <person name="Culley D."/>
            <person name="Daum C."/>
            <person name="Ezra D."/>
            <person name="Gonzalez J."/>
            <person name="Henrissat B."/>
            <person name="Kuo A."/>
            <person name="Liang C."/>
            <person name="Lipzen A."/>
            <person name="Lutzoni F."/>
            <person name="Magnuson J."/>
            <person name="Mondo S."/>
            <person name="Nolan M."/>
            <person name="Ohm R."/>
            <person name="Pangilinan J."/>
            <person name="Park H.-J."/>
            <person name="Ramirez L."/>
            <person name="Alfaro M."/>
            <person name="Sun H."/>
            <person name="Tritt A."/>
            <person name="Yoshinaga Y."/>
            <person name="Zwiers L.-H."/>
            <person name="Turgeon B."/>
            <person name="Goodwin S."/>
            <person name="Spatafora J."/>
            <person name="Crous P."/>
            <person name="Grigoriev I."/>
        </authorList>
    </citation>
    <scope>NUCLEOTIDE SEQUENCE</scope>
    <source>
        <strain evidence="3">CBS 262.69</strain>
    </source>
</reference>
<organism evidence="3 4">
    <name type="scientific">Trichodelitschia bisporula</name>
    <dbReference type="NCBI Taxonomy" id="703511"/>
    <lineage>
        <taxon>Eukaryota</taxon>
        <taxon>Fungi</taxon>
        <taxon>Dikarya</taxon>
        <taxon>Ascomycota</taxon>
        <taxon>Pezizomycotina</taxon>
        <taxon>Dothideomycetes</taxon>
        <taxon>Dothideomycetes incertae sedis</taxon>
        <taxon>Phaeotrichales</taxon>
        <taxon>Phaeotrichaceae</taxon>
        <taxon>Trichodelitschia</taxon>
    </lineage>
</organism>
<dbReference type="AlphaFoldDB" id="A0A6G1I3V8"/>
<feature type="compositionally biased region" description="Basic and acidic residues" evidence="2">
    <location>
        <begin position="143"/>
        <end position="163"/>
    </location>
</feature>
<comment type="similarity">
    <text evidence="1">Belongs to the RRP15 family.</text>
</comment>
<feature type="compositionally biased region" description="Acidic residues" evidence="2">
    <location>
        <begin position="84"/>
        <end position="95"/>
    </location>
</feature>
<protein>
    <submittedName>
        <fullName evidence="3">Rrp15p-domain-containing protein</fullName>
    </submittedName>
</protein>
<feature type="compositionally biased region" description="Low complexity" evidence="2">
    <location>
        <begin position="96"/>
        <end position="113"/>
    </location>
</feature>
<dbReference type="InterPro" id="IPR012459">
    <property type="entry name" value="Rrp15"/>
</dbReference>
<dbReference type="OrthoDB" id="20949at2759"/>
<dbReference type="GO" id="GO:0000470">
    <property type="term" value="P:maturation of LSU-rRNA"/>
    <property type="evidence" value="ECO:0007669"/>
    <property type="project" value="TreeGrafter"/>
</dbReference>
<name>A0A6G1I3V8_9PEZI</name>
<feature type="compositionally biased region" description="Basic residues" evidence="2">
    <location>
        <begin position="15"/>
        <end position="30"/>
    </location>
</feature>
<accession>A0A6G1I3V8</accession>